<gene>
    <name evidence="2" type="ORF">NYPRO_LOCUS3380</name>
</gene>
<dbReference type="Gene3D" id="1.10.20.10">
    <property type="entry name" value="Histone, subunit A"/>
    <property type="match status" value="1"/>
</dbReference>
<proteinExistence type="inferred from homology"/>
<evidence type="ECO:0000313" key="3">
    <source>
        <dbReference type="Proteomes" id="UP000645828"/>
    </source>
</evidence>
<reference evidence="2" key="1">
    <citation type="submission" date="2020-12" db="EMBL/GenBank/DDBJ databases">
        <authorList>
            <consortium name="Molecular Ecology Group"/>
        </authorList>
    </citation>
    <scope>NUCLEOTIDE SEQUENCE</scope>
    <source>
        <strain evidence="2">TBG_1078</strain>
    </source>
</reference>
<comment type="similarity">
    <text evidence="1">Belongs to the histone H2B family.</text>
</comment>
<dbReference type="Proteomes" id="UP000645828">
    <property type="component" value="Unassembled WGS sequence"/>
</dbReference>
<dbReference type="GO" id="GO:0030527">
    <property type="term" value="F:structural constituent of chromatin"/>
    <property type="evidence" value="ECO:0007669"/>
    <property type="project" value="InterPro"/>
</dbReference>
<dbReference type="AlphaFoldDB" id="A0A811Y0K4"/>
<dbReference type="InterPro" id="IPR009072">
    <property type="entry name" value="Histone-fold"/>
</dbReference>
<dbReference type="SMART" id="SM00427">
    <property type="entry name" value="H2B"/>
    <property type="match status" value="1"/>
</dbReference>
<protein>
    <submittedName>
        <fullName evidence="2">(raccoon dog) hypothetical protein</fullName>
    </submittedName>
</protein>
<dbReference type="GO" id="GO:0000786">
    <property type="term" value="C:nucleosome"/>
    <property type="evidence" value="ECO:0007669"/>
    <property type="project" value="InterPro"/>
</dbReference>
<organism evidence="2 3">
    <name type="scientific">Nyctereutes procyonoides</name>
    <name type="common">Raccoon dog</name>
    <name type="synonym">Canis procyonoides</name>
    <dbReference type="NCBI Taxonomy" id="34880"/>
    <lineage>
        <taxon>Eukaryota</taxon>
        <taxon>Metazoa</taxon>
        <taxon>Chordata</taxon>
        <taxon>Craniata</taxon>
        <taxon>Vertebrata</taxon>
        <taxon>Euteleostomi</taxon>
        <taxon>Mammalia</taxon>
        <taxon>Eutheria</taxon>
        <taxon>Laurasiatheria</taxon>
        <taxon>Carnivora</taxon>
        <taxon>Caniformia</taxon>
        <taxon>Canidae</taxon>
        <taxon>Nyctereutes</taxon>
    </lineage>
</organism>
<evidence type="ECO:0000256" key="1">
    <source>
        <dbReference type="ARBA" id="ARBA00006846"/>
    </source>
</evidence>
<dbReference type="GO" id="GO:0046982">
    <property type="term" value="F:protein heterodimerization activity"/>
    <property type="evidence" value="ECO:0007669"/>
    <property type="project" value="InterPro"/>
</dbReference>
<evidence type="ECO:0000313" key="2">
    <source>
        <dbReference type="EMBL" id="CAD7670585.1"/>
    </source>
</evidence>
<dbReference type="SUPFAM" id="SSF47113">
    <property type="entry name" value="Histone-fold"/>
    <property type="match status" value="1"/>
</dbReference>
<dbReference type="InterPro" id="IPR000558">
    <property type="entry name" value="Histone_H2B"/>
</dbReference>
<name>A0A811Y0K4_NYCPR</name>
<dbReference type="CDD" id="cd22910">
    <property type="entry name" value="HFD_H2B"/>
    <property type="match status" value="1"/>
</dbReference>
<keyword evidence="3" id="KW-1185">Reference proteome</keyword>
<dbReference type="EMBL" id="CAJHUB010000659">
    <property type="protein sequence ID" value="CAD7670585.1"/>
    <property type="molecule type" value="Genomic_DNA"/>
</dbReference>
<dbReference type="GO" id="GO:0003677">
    <property type="term" value="F:DNA binding"/>
    <property type="evidence" value="ECO:0007669"/>
    <property type="project" value="InterPro"/>
</dbReference>
<comment type="caution">
    <text evidence="2">The sequence shown here is derived from an EMBL/GenBank/DDBJ whole genome shotgun (WGS) entry which is preliminary data.</text>
</comment>
<dbReference type="PANTHER" id="PTHR23428">
    <property type="entry name" value="HISTONE H2B"/>
    <property type="match status" value="1"/>
</dbReference>
<sequence>MPPVPTSVGPGGRETLGKSCPGAHSTIWRGIRVPLAGDGHRGVQQKEARLFLPCEQQLLRLLVLKQVHHDISVSSKAMSIRNLFAARLAQHSDRTTLTTQEVQRAVHLLLPGDLARHTISEGTKAATKFTSSK</sequence>
<accession>A0A811Y0K4</accession>